<evidence type="ECO:0000256" key="1">
    <source>
        <dbReference type="SAM" id="MobiDB-lite"/>
    </source>
</evidence>
<name>A0ABW4UHE9_9HYPH</name>
<dbReference type="RefSeq" id="WP_379102183.1">
    <property type="nucleotide sequence ID" value="NZ_JBHUGZ010000017.1"/>
</dbReference>
<dbReference type="Proteomes" id="UP001597405">
    <property type="component" value="Unassembled WGS sequence"/>
</dbReference>
<gene>
    <name evidence="2" type="ORF">ACFSOZ_24825</name>
</gene>
<feature type="region of interest" description="Disordered" evidence="1">
    <location>
        <begin position="143"/>
        <end position="167"/>
    </location>
</feature>
<dbReference type="EMBL" id="JBHUGZ010000017">
    <property type="protein sequence ID" value="MFD1985676.1"/>
    <property type="molecule type" value="Genomic_DNA"/>
</dbReference>
<sequence length="260" mass="29002">MTDQASSNEFPATALMLEEALRNFVPSELWQAYEQAAKARRDLPRRSVWHSAYLNEPRSVAGNRTAAQIKTAEAAMKRAWQQIMGEFRAQLLAGKLTAYAREIFPFGSVKAIPPDAWNSLRITKIRSGRVRGPGVELTGLCVSLGPQSSPTEERPEAESSPAEDGDQACETMFTANKDYSVVRIGKAEFHLGPMAAAVIRELHSASLTAEPWCSGKELLYKARSKSNNVGDLFRRHIHPSWRLLIEYRHHGKYRLAVAPK</sequence>
<comment type="caution">
    <text evidence="2">The sequence shown here is derived from an EMBL/GenBank/DDBJ whole genome shotgun (WGS) entry which is preliminary data.</text>
</comment>
<proteinExistence type="predicted"/>
<evidence type="ECO:0000313" key="3">
    <source>
        <dbReference type="Proteomes" id="UP001597405"/>
    </source>
</evidence>
<evidence type="ECO:0000313" key="2">
    <source>
        <dbReference type="EMBL" id="MFD1985676.1"/>
    </source>
</evidence>
<keyword evidence="3" id="KW-1185">Reference proteome</keyword>
<organism evidence="2 3">
    <name type="scientific">Mesorhizobium newzealandense</name>
    <dbReference type="NCBI Taxonomy" id="1300302"/>
    <lineage>
        <taxon>Bacteria</taxon>
        <taxon>Pseudomonadati</taxon>
        <taxon>Pseudomonadota</taxon>
        <taxon>Alphaproteobacteria</taxon>
        <taxon>Hyphomicrobiales</taxon>
        <taxon>Phyllobacteriaceae</taxon>
        <taxon>Mesorhizobium</taxon>
    </lineage>
</organism>
<accession>A0ABW4UHE9</accession>
<protein>
    <submittedName>
        <fullName evidence="2">Uncharacterized protein</fullName>
    </submittedName>
</protein>
<reference evidence="3" key="1">
    <citation type="journal article" date="2019" name="Int. J. Syst. Evol. Microbiol.">
        <title>The Global Catalogue of Microorganisms (GCM) 10K type strain sequencing project: providing services to taxonomists for standard genome sequencing and annotation.</title>
        <authorList>
            <consortium name="The Broad Institute Genomics Platform"/>
            <consortium name="The Broad Institute Genome Sequencing Center for Infectious Disease"/>
            <person name="Wu L."/>
            <person name="Ma J."/>
        </authorList>
    </citation>
    <scope>NUCLEOTIDE SEQUENCE [LARGE SCALE GENOMIC DNA]</scope>
    <source>
        <strain evidence="3">CGMCC 1.16225</strain>
    </source>
</reference>